<keyword evidence="8" id="KW-1185">Reference proteome</keyword>
<evidence type="ECO:0000256" key="5">
    <source>
        <dbReference type="SAM" id="SignalP"/>
    </source>
</evidence>
<feature type="domain" description="RING-type" evidence="6">
    <location>
        <begin position="66"/>
        <end position="109"/>
    </location>
</feature>
<keyword evidence="5" id="KW-0732">Signal</keyword>
<evidence type="ECO:0000313" key="8">
    <source>
        <dbReference type="Proteomes" id="UP000436088"/>
    </source>
</evidence>
<comment type="caution">
    <text evidence="7">The sequence shown here is derived from an EMBL/GenBank/DDBJ whole genome shotgun (WGS) entry which is preliminary data.</text>
</comment>
<evidence type="ECO:0000256" key="4">
    <source>
        <dbReference type="PROSITE-ProRule" id="PRU00175"/>
    </source>
</evidence>
<dbReference type="EMBL" id="VEPZ02001786">
    <property type="protein sequence ID" value="KAE8654705.1"/>
    <property type="molecule type" value="Genomic_DNA"/>
</dbReference>
<reference evidence="7" key="1">
    <citation type="submission" date="2019-09" db="EMBL/GenBank/DDBJ databases">
        <title>Draft genome information of white flower Hibiscus syriacus.</title>
        <authorList>
            <person name="Kim Y.-M."/>
        </authorList>
    </citation>
    <scope>NUCLEOTIDE SEQUENCE [LARGE SCALE GENOMIC DNA]</scope>
    <source>
        <strain evidence="7">YM2019G1</strain>
    </source>
</reference>
<keyword evidence="3" id="KW-0862">Zinc</keyword>
<dbReference type="InterPro" id="IPR011016">
    <property type="entry name" value="Znf_RING-CH"/>
</dbReference>
<keyword evidence="1" id="KW-0479">Metal-binding</keyword>
<dbReference type="InterPro" id="IPR001841">
    <property type="entry name" value="Znf_RING"/>
</dbReference>
<accession>A0A6A2WF40</accession>
<dbReference type="Gene3D" id="3.30.40.10">
    <property type="entry name" value="Zinc/RING finger domain, C3HC4 (zinc finger)"/>
    <property type="match status" value="1"/>
</dbReference>
<dbReference type="Proteomes" id="UP000436088">
    <property type="component" value="Unassembled WGS sequence"/>
</dbReference>
<evidence type="ECO:0000256" key="2">
    <source>
        <dbReference type="ARBA" id="ARBA00022771"/>
    </source>
</evidence>
<organism evidence="7 8">
    <name type="scientific">Hibiscus syriacus</name>
    <name type="common">Rose of Sharon</name>
    <dbReference type="NCBI Taxonomy" id="106335"/>
    <lineage>
        <taxon>Eukaryota</taxon>
        <taxon>Viridiplantae</taxon>
        <taxon>Streptophyta</taxon>
        <taxon>Embryophyta</taxon>
        <taxon>Tracheophyta</taxon>
        <taxon>Spermatophyta</taxon>
        <taxon>Magnoliopsida</taxon>
        <taxon>eudicotyledons</taxon>
        <taxon>Gunneridae</taxon>
        <taxon>Pentapetalae</taxon>
        <taxon>rosids</taxon>
        <taxon>malvids</taxon>
        <taxon>Malvales</taxon>
        <taxon>Malvaceae</taxon>
        <taxon>Malvoideae</taxon>
        <taxon>Hibiscus</taxon>
    </lineage>
</organism>
<feature type="signal peptide" evidence="5">
    <location>
        <begin position="1"/>
        <end position="16"/>
    </location>
</feature>
<evidence type="ECO:0000256" key="1">
    <source>
        <dbReference type="ARBA" id="ARBA00022723"/>
    </source>
</evidence>
<dbReference type="PROSITE" id="PS50089">
    <property type="entry name" value="ZF_RING_2"/>
    <property type="match status" value="1"/>
</dbReference>
<protein>
    <submittedName>
        <fullName evidence="7">Ubiquitin-like superfamily protein</fullName>
    </submittedName>
</protein>
<evidence type="ECO:0000256" key="3">
    <source>
        <dbReference type="ARBA" id="ARBA00022833"/>
    </source>
</evidence>
<keyword evidence="2 4" id="KW-0863">Zinc-finger</keyword>
<dbReference type="PANTHER" id="PTHR45969:SF87">
    <property type="entry name" value="RING-H2 ZINC FINGER PROTEIN RHA1A-LIKE"/>
    <property type="match status" value="1"/>
</dbReference>
<dbReference type="SUPFAM" id="SSF57850">
    <property type="entry name" value="RING/U-box"/>
    <property type="match status" value="1"/>
</dbReference>
<dbReference type="GO" id="GO:0008270">
    <property type="term" value="F:zinc ion binding"/>
    <property type="evidence" value="ECO:0007669"/>
    <property type="project" value="UniProtKB-KW"/>
</dbReference>
<evidence type="ECO:0000313" key="7">
    <source>
        <dbReference type="EMBL" id="KAE8654705.1"/>
    </source>
</evidence>
<dbReference type="AlphaFoldDB" id="A0A6A2WF40"/>
<dbReference type="GO" id="GO:0016567">
    <property type="term" value="P:protein ubiquitination"/>
    <property type="evidence" value="ECO:0007669"/>
    <property type="project" value="TreeGrafter"/>
</dbReference>
<dbReference type="Pfam" id="PF13639">
    <property type="entry name" value="zf-RING_2"/>
    <property type="match status" value="1"/>
</dbReference>
<proteinExistence type="predicted"/>
<feature type="chain" id="PRO_5025332007" evidence="5">
    <location>
        <begin position="17"/>
        <end position="143"/>
    </location>
</feature>
<dbReference type="PANTHER" id="PTHR45969">
    <property type="entry name" value="RING ZINC FINGER PROTEIN-RELATED"/>
    <property type="match status" value="1"/>
</dbReference>
<dbReference type="SMART" id="SM00184">
    <property type="entry name" value="RING"/>
    <property type="match status" value="1"/>
</dbReference>
<dbReference type="OrthoDB" id="9984778at2759"/>
<name>A0A6A2WF40_HIBSY</name>
<evidence type="ECO:0000259" key="6">
    <source>
        <dbReference type="PROSITE" id="PS50089"/>
    </source>
</evidence>
<gene>
    <name evidence="7" type="ORF">F3Y22_tig00117047pilonHSYRG00045</name>
</gene>
<sequence length="143" mass="16429">MLCYYIILILNHLKLACNLLLNHCFFPGTYTVQPFPPLPAVHVDRLAVVRFHGCGTDPDEAEEVTCAVCLCEIEEDDEMRELRCNHLFHKVCLDRWLGYSCSSTCPVCRTLSTPAKLVAGAEVLVFDGFDFHSDHRRDNWWLR</sequence>
<dbReference type="GO" id="GO:0061630">
    <property type="term" value="F:ubiquitin protein ligase activity"/>
    <property type="evidence" value="ECO:0007669"/>
    <property type="project" value="TreeGrafter"/>
</dbReference>
<dbReference type="InterPro" id="IPR013083">
    <property type="entry name" value="Znf_RING/FYVE/PHD"/>
</dbReference>
<dbReference type="SMART" id="SM00744">
    <property type="entry name" value="RINGv"/>
    <property type="match status" value="1"/>
</dbReference>